<dbReference type="Pfam" id="PF03435">
    <property type="entry name" value="Sacchrp_dh_NADP"/>
    <property type="match status" value="1"/>
</dbReference>
<feature type="domain" description="Saccharopine dehydrogenase NADP binding" evidence="2">
    <location>
        <begin position="4"/>
        <end position="122"/>
    </location>
</feature>
<dbReference type="SUPFAM" id="SSF51735">
    <property type="entry name" value="NAD(P)-binding Rossmann-fold domains"/>
    <property type="match status" value="1"/>
</dbReference>
<evidence type="ECO:0000259" key="3">
    <source>
        <dbReference type="Pfam" id="PF16653"/>
    </source>
</evidence>
<sequence length="454" mass="51430">MRKILLIGAGKSASYLIKYLLEKSEAEKLQLIVGDLDEENAKKHLGNHKNAQAIKLDVFDKTSRENAIKNCDIVVSMLPARFHIEVAKDCITFNKNMVTASYVSDEMQALHDAVCEKGLVFMNEIGVDPGIDHMSAMNVIDNIRDAGGKIILFESFTGGLVAPESDTNLWNYKFTWNPRNVVVAGQGGAAKFLQEGTYKYIPYNRLFRRTEFLDVDGFGRFEGYANRDSLKYQSVYGLDHAKTLYRGTMRRVGFSRAWNMFVQLGMTDDSYTIDDSENMSYRDFVNAFLPYSPTDSVELKFRHALKIDQDDTIWDKFVELDLFSNQKFVALKKATPAQILQKILMDSWSLDANDKDMIVMYHKFGYELNGAKHQIDSTMVTIGEDQTYTAMSKTVGLPVAMATLAILNKKITTPGVQIPITKEVYKPILEELENYGIAFTEKEVPYLGYNPLNL</sequence>
<evidence type="ECO:0000256" key="1">
    <source>
        <dbReference type="ARBA" id="ARBA00023002"/>
    </source>
</evidence>
<dbReference type="PANTHER" id="PTHR11133:SF22">
    <property type="entry name" value="ALPHA-AMINOADIPIC SEMIALDEHYDE SYNTHASE, MITOCHONDRIAL"/>
    <property type="match status" value="1"/>
</dbReference>
<keyword evidence="1" id="KW-0560">Oxidoreductase</keyword>
<dbReference type="InterPro" id="IPR005097">
    <property type="entry name" value="Sacchrp_dh_NADP-bd"/>
</dbReference>
<dbReference type="InterPro" id="IPR032095">
    <property type="entry name" value="Sacchrp_dh-like_C"/>
</dbReference>
<name>A0ABW5KRY5_9FLAO</name>
<keyword evidence="5" id="KW-1185">Reference proteome</keyword>
<dbReference type="Gene3D" id="1.10.1870.10">
    <property type="entry name" value="Domain 3, Saccharopine reductase"/>
    <property type="match status" value="1"/>
</dbReference>
<evidence type="ECO:0000313" key="4">
    <source>
        <dbReference type="EMBL" id="MFD2551198.1"/>
    </source>
</evidence>
<dbReference type="Pfam" id="PF16653">
    <property type="entry name" value="Sacchrp_dh_C"/>
    <property type="match status" value="1"/>
</dbReference>
<dbReference type="RefSeq" id="WP_376892333.1">
    <property type="nucleotide sequence ID" value="NZ_JBHULS010000002.1"/>
</dbReference>
<organism evidence="4 5">
    <name type="scientific">Bizionia sediminis</name>
    <dbReference type="NCBI Taxonomy" id="1737064"/>
    <lineage>
        <taxon>Bacteria</taxon>
        <taxon>Pseudomonadati</taxon>
        <taxon>Bacteroidota</taxon>
        <taxon>Flavobacteriia</taxon>
        <taxon>Flavobacteriales</taxon>
        <taxon>Flavobacteriaceae</taxon>
        <taxon>Bizionia</taxon>
    </lineage>
</organism>
<evidence type="ECO:0000313" key="5">
    <source>
        <dbReference type="Proteomes" id="UP001597472"/>
    </source>
</evidence>
<dbReference type="EMBL" id="JBHULS010000002">
    <property type="protein sequence ID" value="MFD2551198.1"/>
    <property type="molecule type" value="Genomic_DNA"/>
</dbReference>
<proteinExistence type="predicted"/>
<comment type="caution">
    <text evidence="4">The sequence shown here is derived from an EMBL/GenBank/DDBJ whole genome shotgun (WGS) entry which is preliminary data.</text>
</comment>
<dbReference type="Proteomes" id="UP001597472">
    <property type="component" value="Unassembled WGS sequence"/>
</dbReference>
<feature type="domain" description="Saccharopine dehydrogenase-like C-terminal" evidence="3">
    <location>
        <begin position="126"/>
        <end position="437"/>
    </location>
</feature>
<dbReference type="InterPro" id="IPR036291">
    <property type="entry name" value="NAD(P)-bd_dom_sf"/>
</dbReference>
<dbReference type="Gene3D" id="3.40.50.720">
    <property type="entry name" value="NAD(P)-binding Rossmann-like Domain"/>
    <property type="match status" value="1"/>
</dbReference>
<accession>A0ABW5KRY5</accession>
<gene>
    <name evidence="4" type="ORF">ACFSQP_05160</name>
</gene>
<dbReference type="PANTHER" id="PTHR11133">
    <property type="entry name" value="SACCHAROPINE DEHYDROGENASE"/>
    <property type="match status" value="1"/>
</dbReference>
<dbReference type="SUPFAM" id="SSF55347">
    <property type="entry name" value="Glyceraldehyde-3-phosphate dehydrogenase-like, C-terminal domain"/>
    <property type="match status" value="1"/>
</dbReference>
<dbReference type="Gene3D" id="3.30.360.10">
    <property type="entry name" value="Dihydrodipicolinate Reductase, domain 2"/>
    <property type="match status" value="1"/>
</dbReference>
<reference evidence="5" key="1">
    <citation type="journal article" date="2019" name="Int. J. Syst. Evol. Microbiol.">
        <title>The Global Catalogue of Microorganisms (GCM) 10K type strain sequencing project: providing services to taxonomists for standard genome sequencing and annotation.</title>
        <authorList>
            <consortium name="The Broad Institute Genomics Platform"/>
            <consortium name="The Broad Institute Genome Sequencing Center for Infectious Disease"/>
            <person name="Wu L."/>
            <person name="Ma J."/>
        </authorList>
    </citation>
    <scope>NUCLEOTIDE SEQUENCE [LARGE SCALE GENOMIC DNA]</scope>
    <source>
        <strain evidence="5">KCTC 42587</strain>
    </source>
</reference>
<dbReference type="InterPro" id="IPR051168">
    <property type="entry name" value="AASS"/>
</dbReference>
<evidence type="ECO:0000259" key="2">
    <source>
        <dbReference type="Pfam" id="PF03435"/>
    </source>
</evidence>
<protein>
    <submittedName>
        <fullName evidence="4">Saccharopine dehydrogenase family protein</fullName>
    </submittedName>
</protein>